<gene>
    <name evidence="2" type="ORF">AVDCRST_MAG07-1996</name>
</gene>
<evidence type="ECO:0000256" key="1">
    <source>
        <dbReference type="SAM" id="MobiDB-lite"/>
    </source>
</evidence>
<dbReference type="AlphaFoldDB" id="A0A6J4LLJ7"/>
<protein>
    <submittedName>
        <fullName evidence="2">Uncharacterized protein</fullName>
    </submittedName>
</protein>
<dbReference type="EMBL" id="CADCUB010000103">
    <property type="protein sequence ID" value="CAA9335392.1"/>
    <property type="molecule type" value="Genomic_DNA"/>
</dbReference>
<proteinExistence type="predicted"/>
<feature type="compositionally biased region" description="Basic residues" evidence="1">
    <location>
        <begin position="18"/>
        <end position="31"/>
    </location>
</feature>
<evidence type="ECO:0000313" key="2">
    <source>
        <dbReference type="EMBL" id="CAA9335392.1"/>
    </source>
</evidence>
<sequence>MPSCVGDQLVCGSDTARLRRHRVPRPRRRRVPGGDDVDDCPSPR</sequence>
<feature type="region of interest" description="Disordered" evidence="1">
    <location>
        <begin position="17"/>
        <end position="44"/>
    </location>
</feature>
<reference evidence="2" key="1">
    <citation type="submission" date="2020-02" db="EMBL/GenBank/DDBJ databases">
        <authorList>
            <person name="Meier V. D."/>
        </authorList>
    </citation>
    <scope>NUCLEOTIDE SEQUENCE</scope>
    <source>
        <strain evidence="2">AVDCRST_MAG07</strain>
    </source>
</reference>
<organism evidence="2">
    <name type="scientific">uncultured Frankineae bacterium</name>
    <dbReference type="NCBI Taxonomy" id="437475"/>
    <lineage>
        <taxon>Bacteria</taxon>
        <taxon>Bacillati</taxon>
        <taxon>Actinomycetota</taxon>
        <taxon>Actinomycetes</taxon>
        <taxon>Frankiales</taxon>
        <taxon>environmental samples</taxon>
    </lineage>
</organism>
<feature type="compositionally biased region" description="Acidic residues" evidence="1">
    <location>
        <begin position="35"/>
        <end position="44"/>
    </location>
</feature>
<name>A0A6J4LLJ7_9ACTN</name>
<accession>A0A6J4LLJ7</accession>